<dbReference type="GO" id="GO:0005576">
    <property type="term" value="C:extracellular region"/>
    <property type="evidence" value="ECO:0007669"/>
    <property type="project" value="TreeGrafter"/>
</dbReference>
<dbReference type="GeneTree" id="ENSGT01000000220438"/>
<protein>
    <recommendedName>
        <fullName evidence="4">Lysozyme g</fullName>
        <ecNumber evidence="3">3.2.1.17</ecNumber>
    </recommendedName>
    <alternativeName>
        <fullName evidence="7">1,4-beta-N-acetylmuramidase</fullName>
    </alternativeName>
</protein>
<dbReference type="GO" id="GO:0009253">
    <property type="term" value="P:peptidoglycan catabolic process"/>
    <property type="evidence" value="ECO:0007669"/>
    <property type="project" value="InterPro"/>
</dbReference>
<accession>A0A8C7TBL8</accession>
<dbReference type="GO" id="GO:0050830">
    <property type="term" value="P:defense response to Gram-positive bacterium"/>
    <property type="evidence" value="ECO:0007669"/>
    <property type="project" value="TreeGrafter"/>
</dbReference>
<name>A0A8C7TBL8_ONCMY</name>
<evidence type="ECO:0000256" key="2">
    <source>
        <dbReference type="ARBA" id="ARBA00008902"/>
    </source>
</evidence>
<keyword evidence="9" id="KW-1185">Reference proteome</keyword>
<comment type="similarity">
    <text evidence="2">Belongs to the glycosyl hydrolase 23 family.</text>
</comment>
<dbReference type="GO" id="GO:0003796">
    <property type="term" value="F:lysozyme activity"/>
    <property type="evidence" value="ECO:0007669"/>
    <property type="project" value="UniProtKB-EC"/>
</dbReference>
<dbReference type="Proteomes" id="UP000694395">
    <property type="component" value="Chromosome 13"/>
</dbReference>
<dbReference type="Ensembl" id="ENSOMYT00000083095.2">
    <property type="protein sequence ID" value="ENSOMYP00000076344.2"/>
    <property type="gene ID" value="ENSOMYG00000035342.2"/>
</dbReference>
<dbReference type="PRINTS" id="PR00749">
    <property type="entry name" value="LYSOZYMEG"/>
</dbReference>
<evidence type="ECO:0000256" key="7">
    <source>
        <dbReference type="ARBA" id="ARBA00031262"/>
    </source>
</evidence>
<keyword evidence="5" id="KW-0929">Antimicrobial</keyword>
<reference evidence="8" key="3">
    <citation type="submission" date="2025-09" db="UniProtKB">
        <authorList>
            <consortium name="Ensembl"/>
        </authorList>
    </citation>
    <scope>IDENTIFICATION</scope>
</reference>
<dbReference type="EC" id="3.2.1.17" evidence="3"/>
<reference evidence="8" key="1">
    <citation type="submission" date="2020-07" db="EMBL/GenBank/DDBJ databases">
        <title>A long reads based de novo assembly of the rainbow trout Arlee double haploid line genome.</title>
        <authorList>
            <person name="Gao G."/>
            <person name="Palti Y."/>
        </authorList>
    </citation>
    <scope>NUCLEOTIDE SEQUENCE [LARGE SCALE GENOMIC DNA]</scope>
</reference>
<evidence type="ECO:0000256" key="5">
    <source>
        <dbReference type="ARBA" id="ARBA00022638"/>
    </source>
</evidence>
<dbReference type="PANTHER" id="PTHR31698">
    <property type="entry name" value="LYSOZYME G FAMILY MEMBER"/>
    <property type="match status" value="1"/>
</dbReference>
<evidence type="ECO:0000256" key="3">
    <source>
        <dbReference type="ARBA" id="ARBA00012732"/>
    </source>
</evidence>
<evidence type="ECO:0000313" key="8">
    <source>
        <dbReference type="Ensembl" id="ENSOMYP00000076344.2"/>
    </source>
</evidence>
<dbReference type="InterPro" id="IPR023346">
    <property type="entry name" value="Lysozyme-like_dom_sf"/>
</dbReference>
<evidence type="ECO:0000313" key="9">
    <source>
        <dbReference type="Proteomes" id="UP000694395"/>
    </source>
</evidence>
<sequence length="179" mass="20082">LPYNRTYGDIMEVKTTGASKETADADGHAKGYSGVTASERMAEYDKDDTNTYIDIIRKVGKENEIAPALICGIISRETRGGRAIRKPSPPIVDVDPNGGNHKRRGEWDSRKHLEQFPEFTEEQQLKDMRGAIMKPECREIDEIDPAIICGIISRVQRWESNMGQEWLGGTMESPLGLCR</sequence>
<keyword evidence="5" id="KW-0081">Bacteriolytic enzyme</keyword>
<keyword evidence="6" id="KW-0326">Glycosidase</keyword>
<evidence type="ECO:0000256" key="1">
    <source>
        <dbReference type="ARBA" id="ARBA00000632"/>
    </source>
</evidence>
<evidence type="ECO:0000256" key="6">
    <source>
        <dbReference type="ARBA" id="ARBA00023295"/>
    </source>
</evidence>
<dbReference type="Gene3D" id="1.10.530.10">
    <property type="match status" value="1"/>
</dbReference>
<reference evidence="8" key="2">
    <citation type="submission" date="2025-08" db="UniProtKB">
        <authorList>
            <consortium name="Ensembl"/>
        </authorList>
    </citation>
    <scope>IDENTIFICATION</scope>
</reference>
<dbReference type="GO" id="GO:0031640">
    <property type="term" value="P:killing of cells of another organism"/>
    <property type="evidence" value="ECO:0007669"/>
    <property type="project" value="UniProtKB-KW"/>
</dbReference>
<dbReference type="SUPFAM" id="SSF53955">
    <property type="entry name" value="Lysozyme-like"/>
    <property type="match status" value="1"/>
</dbReference>
<proteinExistence type="inferred from homology"/>
<evidence type="ECO:0000256" key="4">
    <source>
        <dbReference type="ARBA" id="ARBA00016485"/>
    </source>
</evidence>
<comment type="catalytic activity">
    <reaction evidence="1">
        <text>Hydrolysis of (1-&gt;4)-beta-linkages between N-acetylmuramic acid and N-acetyl-D-glucosamine residues in a peptidoglycan and between N-acetyl-D-glucosamine residues in chitodextrins.</text>
        <dbReference type="EC" id="3.2.1.17"/>
    </reaction>
</comment>
<organism evidence="8 9">
    <name type="scientific">Oncorhynchus mykiss</name>
    <name type="common">Rainbow trout</name>
    <name type="synonym">Salmo gairdneri</name>
    <dbReference type="NCBI Taxonomy" id="8022"/>
    <lineage>
        <taxon>Eukaryota</taxon>
        <taxon>Metazoa</taxon>
        <taxon>Chordata</taxon>
        <taxon>Craniata</taxon>
        <taxon>Vertebrata</taxon>
        <taxon>Euteleostomi</taxon>
        <taxon>Actinopterygii</taxon>
        <taxon>Neopterygii</taxon>
        <taxon>Teleostei</taxon>
        <taxon>Protacanthopterygii</taxon>
        <taxon>Salmoniformes</taxon>
        <taxon>Salmonidae</taxon>
        <taxon>Salmoninae</taxon>
        <taxon>Oncorhynchus</taxon>
    </lineage>
</organism>
<dbReference type="InterPro" id="IPR002152">
    <property type="entry name" value="Glyco_hydro_23"/>
</dbReference>
<keyword evidence="6" id="KW-0378">Hydrolase</keyword>
<dbReference type="AlphaFoldDB" id="A0A8C7TBL8"/>
<dbReference type="PANTHER" id="PTHR31698:SF8">
    <property type="entry name" value="LYSOZYME G-RELATED"/>
    <property type="match status" value="1"/>
</dbReference>